<name>A0A6L9SFY8_9ACTN</name>
<evidence type="ECO:0000313" key="7">
    <source>
        <dbReference type="Proteomes" id="UP000475214"/>
    </source>
</evidence>
<sequence length="192" mass="20915">MTVQSSTTTLRADARRNREAVISAARRLFAERGLDTPLEVIAQEAGVGRATMHRRFPTRESLVKTVFLDNISELERVSLTAADSADAYLDILAATLKMLVKDVGLVDVFNSRAVSDDTRKEISTRFLAIVEEPLRRAQAAGRVRSDLTLEDTTLLVDMLGGAAHSSGAASATERINRAHSLLLDAIRPTRNG</sequence>
<accession>A0A6L9SFY8</accession>
<dbReference type="PANTHER" id="PTHR30055">
    <property type="entry name" value="HTH-TYPE TRANSCRIPTIONAL REGULATOR RUTR"/>
    <property type="match status" value="1"/>
</dbReference>
<dbReference type="Proteomes" id="UP000475214">
    <property type="component" value="Unassembled WGS sequence"/>
</dbReference>
<reference evidence="6 7" key="1">
    <citation type="submission" date="2020-02" db="EMBL/GenBank/DDBJ databases">
        <authorList>
            <person name="Li X.-J."/>
            <person name="Han X.-M."/>
        </authorList>
    </citation>
    <scope>NUCLEOTIDE SEQUENCE [LARGE SCALE GENOMIC DNA]</scope>
    <source>
        <strain evidence="6 7">CCTCC AB 2017055</strain>
    </source>
</reference>
<dbReference type="Gene3D" id="1.10.357.10">
    <property type="entry name" value="Tetracycline Repressor, domain 2"/>
    <property type="match status" value="1"/>
</dbReference>
<evidence type="ECO:0000259" key="5">
    <source>
        <dbReference type="PROSITE" id="PS50977"/>
    </source>
</evidence>
<feature type="DNA-binding region" description="H-T-H motif" evidence="4">
    <location>
        <begin position="37"/>
        <end position="56"/>
    </location>
</feature>
<dbReference type="PRINTS" id="PR00455">
    <property type="entry name" value="HTHTETR"/>
</dbReference>
<dbReference type="PROSITE" id="PS50977">
    <property type="entry name" value="HTH_TETR_2"/>
    <property type="match status" value="1"/>
</dbReference>
<dbReference type="RefSeq" id="WP_163742038.1">
    <property type="nucleotide sequence ID" value="NZ_JAAGOA010000018.1"/>
</dbReference>
<dbReference type="GO" id="GO:0003700">
    <property type="term" value="F:DNA-binding transcription factor activity"/>
    <property type="evidence" value="ECO:0007669"/>
    <property type="project" value="TreeGrafter"/>
</dbReference>
<keyword evidence="1" id="KW-0805">Transcription regulation</keyword>
<feature type="domain" description="HTH tetR-type" evidence="5">
    <location>
        <begin position="15"/>
        <end position="74"/>
    </location>
</feature>
<dbReference type="InterPro" id="IPR050109">
    <property type="entry name" value="HTH-type_TetR-like_transc_reg"/>
</dbReference>
<dbReference type="SUPFAM" id="SSF46689">
    <property type="entry name" value="Homeodomain-like"/>
    <property type="match status" value="1"/>
</dbReference>
<keyword evidence="7" id="KW-1185">Reference proteome</keyword>
<keyword evidence="3" id="KW-0804">Transcription</keyword>
<dbReference type="Pfam" id="PF00440">
    <property type="entry name" value="TetR_N"/>
    <property type="match status" value="1"/>
</dbReference>
<dbReference type="AlphaFoldDB" id="A0A6L9SFY8"/>
<organism evidence="6 7">
    <name type="scientific">Phytoactinopolyspora halotolerans</name>
    <dbReference type="NCBI Taxonomy" id="1981512"/>
    <lineage>
        <taxon>Bacteria</taxon>
        <taxon>Bacillati</taxon>
        <taxon>Actinomycetota</taxon>
        <taxon>Actinomycetes</taxon>
        <taxon>Jiangellales</taxon>
        <taxon>Jiangellaceae</taxon>
        <taxon>Phytoactinopolyspora</taxon>
    </lineage>
</organism>
<dbReference type="InterPro" id="IPR009057">
    <property type="entry name" value="Homeodomain-like_sf"/>
</dbReference>
<proteinExistence type="predicted"/>
<gene>
    <name evidence="6" type="ORF">G1H10_22765</name>
</gene>
<dbReference type="InterPro" id="IPR049445">
    <property type="entry name" value="TetR_SbtR-like_C"/>
</dbReference>
<evidence type="ECO:0000313" key="6">
    <source>
        <dbReference type="EMBL" id="NEE02990.1"/>
    </source>
</evidence>
<dbReference type="GO" id="GO:0000976">
    <property type="term" value="F:transcription cis-regulatory region binding"/>
    <property type="evidence" value="ECO:0007669"/>
    <property type="project" value="TreeGrafter"/>
</dbReference>
<dbReference type="InterPro" id="IPR001647">
    <property type="entry name" value="HTH_TetR"/>
</dbReference>
<dbReference type="EMBL" id="JAAGOA010000018">
    <property type="protein sequence ID" value="NEE02990.1"/>
    <property type="molecule type" value="Genomic_DNA"/>
</dbReference>
<protein>
    <submittedName>
        <fullName evidence="6">TetR/AcrR family transcriptional regulator</fullName>
    </submittedName>
</protein>
<evidence type="ECO:0000256" key="4">
    <source>
        <dbReference type="PROSITE-ProRule" id="PRU00335"/>
    </source>
</evidence>
<comment type="caution">
    <text evidence="6">The sequence shown here is derived from an EMBL/GenBank/DDBJ whole genome shotgun (WGS) entry which is preliminary data.</text>
</comment>
<dbReference type="PANTHER" id="PTHR30055:SF234">
    <property type="entry name" value="HTH-TYPE TRANSCRIPTIONAL REGULATOR BETI"/>
    <property type="match status" value="1"/>
</dbReference>
<dbReference type="Pfam" id="PF21597">
    <property type="entry name" value="TetR_C_43"/>
    <property type="match status" value="1"/>
</dbReference>
<evidence type="ECO:0000256" key="1">
    <source>
        <dbReference type="ARBA" id="ARBA00023015"/>
    </source>
</evidence>
<dbReference type="InterPro" id="IPR036271">
    <property type="entry name" value="Tet_transcr_reg_TetR-rel_C_sf"/>
</dbReference>
<keyword evidence="2 4" id="KW-0238">DNA-binding</keyword>
<evidence type="ECO:0000256" key="3">
    <source>
        <dbReference type="ARBA" id="ARBA00023163"/>
    </source>
</evidence>
<dbReference type="SUPFAM" id="SSF48498">
    <property type="entry name" value="Tetracyclin repressor-like, C-terminal domain"/>
    <property type="match status" value="1"/>
</dbReference>
<evidence type="ECO:0000256" key="2">
    <source>
        <dbReference type="ARBA" id="ARBA00023125"/>
    </source>
</evidence>